<accession>A0A1Z5KCT4</accession>
<keyword evidence="6" id="KW-1185">Reference proteome</keyword>
<dbReference type="InterPro" id="IPR035587">
    <property type="entry name" value="DUS-like_FMN-bd"/>
</dbReference>
<keyword evidence="2" id="KW-0520">NAD</keyword>
<dbReference type="Proteomes" id="UP000198406">
    <property type="component" value="Unassembled WGS sequence"/>
</dbReference>
<dbReference type="GO" id="GO:0017150">
    <property type="term" value="F:tRNA dihydrouridine synthase activity"/>
    <property type="evidence" value="ECO:0007669"/>
    <property type="project" value="TreeGrafter"/>
</dbReference>
<feature type="chain" id="PRO_5012441904" description="DUS-like FMN-binding domain-containing protein" evidence="3">
    <location>
        <begin position="19"/>
        <end position="434"/>
    </location>
</feature>
<proteinExistence type="predicted"/>
<evidence type="ECO:0000313" key="6">
    <source>
        <dbReference type="Proteomes" id="UP000198406"/>
    </source>
</evidence>
<evidence type="ECO:0000256" key="2">
    <source>
        <dbReference type="ARBA" id="ARBA00023027"/>
    </source>
</evidence>
<protein>
    <recommendedName>
        <fullName evidence="4">DUS-like FMN-binding domain-containing protein</fullName>
    </recommendedName>
</protein>
<evidence type="ECO:0000259" key="4">
    <source>
        <dbReference type="Pfam" id="PF01207"/>
    </source>
</evidence>
<name>A0A1Z5KCT4_FISSO</name>
<evidence type="ECO:0000313" key="5">
    <source>
        <dbReference type="EMBL" id="GAX23901.1"/>
    </source>
</evidence>
<dbReference type="OrthoDB" id="272303at2759"/>
<dbReference type="InParanoid" id="A0A1Z5KCT4"/>
<evidence type="ECO:0000256" key="1">
    <source>
        <dbReference type="ARBA" id="ARBA00022857"/>
    </source>
</evidence>
<dbReference type="Gene3D" id="3.20.20.70">
    <property type="entry name" value="Aldolase class I"/>
    <property type="match status" value="1"/>
</dbReference>
<evidence type="ECO:0000256" key="3">
    <source>
        <dbReference type="SAM" id="SignalP"/>
    </source>
</evidence>
<dbReference type="EMBL" id="BDSP01000204">
    <property type="protein sequence ID" value="GAX23901.1"/>
    <property type="molecule type" value="Genomic_DNA"/>
</dbReference>
<dbReference type="PANTHER" id="PTHR11082:SF5">
    <property type="entry name" value="TRNA-DIHYDROURIDINE(16_17) SYNTHASE [NAD(P)(+)]-LIKE"/>
    <property type="match status" value="1"/>
</dbReference>
<dbReference type="SUPFAM" id="SSF51395">
    <property type="entry name" value="FMN-linked oxidoreductases"/>
    <property type="match status" value="1"/>
</dbReference>
<dbReference type="PANTHER" id="PTHR11082">
    <property type="entry name" value="TRNA-DIHYDROURIDINE SYNTHASE"/>
    <property type="match status" value="1"/>
</dbReference>
<dbReference type="Pfam" id="PF01207">
    <property type="entry name" value="Dus"/>
    <property type="match status" value="1"/>
</dbReference>
<organism evidence="5 6">
    <name type="scientific">Fistulifera solaris</name>
    <name type="common">Oleaginous diatom</name>
    <dbReference type="NCBI Taxonomy" id="1519565"/>
    <lineage>
        <taxon>Eukaryota</taxon>
        <taxon>Sar</taxon>
        <taxon>Stramenopiles</taxon>
        <taxon>Ochrophyta</taxon>
        <taxon>Bacillariophyta</taxon>
        <taxon>Bacillariophyceae</taxon>
        <taxon>Bacillariophycidae</taxon>
        <taxon>Naviculales</taxon>
        <taxon>Naviculaceae</taxon>
        <taxon>Fistulifera</taxon>
    </lineage>
</organism>
<gene>
    <name evidence="5" type="ORF">FisN_20Hh107</name>
</gene>
<keyword evidence="1" id="KW-0521">NADP</keyword>
<feature type="signal peptide" evidence="3">
    <location>
        <begin position="1"/>
        <end position="18"/>
    </location>
</feature>
<reference evidence="5 6" key="1">
    <citation type="journal article" date="2015" name="Plant Cell">
        <title>Oil accumulation by the oleaginous diatom Fistulifera solaris as revealed by the genome and transcriptome.</title>
        <authorList>
            <person name="Tanaka T."/>
            <person name="Maeda Y."/>
            <person name="Veluchamy A."/>
            <person name="Tanaka M."/>
            <person name="Abida H."/>
            <person name="Marechal E."/>
            <person name="Bowler C."/>
            <person name="Muto M."/>
            <person name="Sunaga Y."/>
            <person name="Tanaka M."/>
            <person name="Yoshino T."/>
            <person name="Taniguchi T."/>
            <person name="Fukuda Y."/>
            <person name="Nemoto M."/>
            <person name="Matsumoto M."/>
            <person name="Wong P.S."/>
            <person name="Aburatani S."/>
            <person name="Fujibuchi W."/>
        </authorList>
    </citation>
    <scope>NUCLEOTIDE SEQUENCE [LARGE SCALE GENOMIC DNA]</scope>
    <source>
        <strain evidence="5 6">JPCC DA0580</strain>
    </source>
</reference>
<dbReference type="InterPro" id="IPR013785">
    <property type="entry name" value="Aldolase_TIM"/>
</dbReference>
<sequence length="434" mass="48821">MSTLQRFVLMWFVSTVRALQTTQAPPLVLGDQIIKSVAAPMVAASDYAFRCLCRQYGVDLTYTQMLHAKNIVRDPIFVRNHLDFYECGIVEQKLVASQQLILKDTTVRPPLPSVTATKGPLIVQLAGNDPTLVAQAAQKVFNLHPQIAGFDLNCGCPQAIARKGNYGSFLMEHDNGKTVCDIVRSLRQAVPVPISVKHRLATDPSQNISRWRALQEAGVCFITVHGRTLYENKTAVGPCHVEWSQKAVETLSIPVVANGGVERFQDVEQLLQNTGASAVMSSEGLLETPYLFRDDPVNVKDAQFQVTRDYLAWCIHFPPLPGVLGPRGSMTVVKGHVFKFLHRYWSQHEDLRDRLTDPSVDTLGQLEGVVDELWARVSEQDDCESVSWYRRHRKQRTKVEQVPVVLSADERKAQIRERIDQMRKDQKNVLRLSA</sequence>
<dbReference type="AlphaFoldDB" id="A0A1Z5KCT4"/>
<comment type="caution">
    <text evidence="5">The sequence shown here is derived from an EMBL/GenBank/DDBJ whole genome shotgun (WGS) entry which is preliminary data.</text>
</comment>
<dbReference type="CDD" id="cd02801">
    <property type="entry name" value="DUS_like_FMN"/>
    <property type="match status" value="1"/>
</dbReference>
<feature type="domain" description="DUS-like FMN-binding" evidence="4">
    <location>
        <begin position="38"/>
        <end position="300"/>
    </location>
</feature>
<keyword evidence="3" id="KW-0732">Signal</keyword>